<keyword evidence="11 12" id="KW-0807">Transducer</keyword>
<evidence type="ECO:0000256" key="10">
    <source>
        <dbReference type="ARBA" id="ARBA00023180"/>
    </source>
</evidence>
<keyword evidence="9 12" id="KW-0675">Receptor</keyword>
<dbReference type="PRINTS" id="PR00657">
    <property type="entry name" value="CCCHEMOKINER"/>
</dbReference>
<dbReference type="AlphaFoldDB" id="A0A4W2GLY4"/>
<dbReference type="InterPro" id="IPR050119">
    <property type="entry name" value="CCR1-9-like"/>
</dbReference>
<keyword evidence="10" id="KW-0325">Glycoprotein</keyword>
<evidence type="ECO:0000256" key="11">
    <source>
        <dbReference type="ARBA" id="ARBA00023224"/>
    </source>
</evidence>
<evidence type="ECO:0000313" key="15">
    <source>
        <dbReference type="Ensembl" id="ENSBIXP00005019489.1"/>
    </source>
</evidence>
<evidence type="ECO:0000256" key="4">
    <source>
        <dbReference type="ARBA" id="ARBA00022692"/>
    </source>
</evidence>
<dbReference type="PRINTS" id="PR00237">
    <property type="entry name" value="GPCRRHODOPSN"/>
</dbReference>
<evidence type="ECO:0000256" key="5">
    <source>
        <dbReference type="ARBA" id="ARBA00022989"/>
    </source>
</evidence>
<evidence type="ECO:0000256" key="12">
    <source>
        <dbReference type="RuleBase" id="RU000688"/>
    </source>
</evidence>
<evidence type="ECO:0000256" key="7">
    <source>
        <dbReference type="ARBA" id="ARBA00023136"/>
    </source>
</evidence>
<feature type="transmembrane region" description="Helical" evidence="13">
    <location>
        <begin position="113"/>
        <end position="134"/>
    </location>
</feature>
<dbReference type="Proteomes" id="UP000429181">
    <property type="component" value="Chromosome 22"/>
</dbReference>
<evidence type="ECO:0000256" key="13">
    <source>
        <dbReference type="SAM" id="Phobius"/>
    </source>
</evidence>
<dbReference type="Gene3D" id="1.20.1070.10">
    <property type="entry name" value="Rhodopsin 7-helix transmembrane proteins"/>
    <property type="match status" value="1"/>
</dbReference>
<feature type="transmembrane region" description="Helical" evidence="13">
    <location>
        <begin position="146"/>
        <end position="167"/>
    </location>
</feature>
<organism evidence="15 16">
    <name type="scientific">Bos indicus x Bos taurus</name>
    <name type="common">Hybrid cattle</name>
    <dbReference type="NCBI Taxonomy" id="30522"/>
    <lineage>
        <taxon>Eukaryota</taxon>
        <taxon>Metazoa</taxon>
        <taxon>Chordata</taxon>
        <taxon>Craniata</taxon>
        <taxon>Vertebrata</taxon>
        <taxon>Euteleostomi</taxon>
        <taxon>Mammalia</taxon>
        <taxon>Eutheria</taxon>
        <taxon>Laurasiatheria</taxon>
        <taxon>Artiodactyla</taxon>
        <taxon>Ruminantia</taxon>
        <taxon>Pecora</taxon>
        <taxon>Bovidae</taxon>
        <taxon>Bovinae</taxon>
        <taxon>Bos</taxon>
    </lineage>
</organism>
<dbReference type="PROSITE" id="PS50262">
    <property type="entry name" value="G_PROTEIN_RECEP_F1_2"/>
    <property type="match status" value="1"/>
</dbReference>
<dbReference type="GO" id="GO:0007204">
    <property type="term" value="P:positive regulation of cytosolic calcium ion concentration"/>
    <property type="evidence" value="ECO:0007669"/>
    <property type="project" value="TreeGrafter"/>
</dbReference>
<dbReference type="PRINTS" id="PR01105">
    <property type="entry name" value="CXCCHMKINER6"/>
</dbReference>
<keyword evidence="5 13" id="KW-1133">Transmembrane helix</keyword>
<evidence type="ECO:0000259" key="14">
    <source>
        <dbReference type="PROSITE" id="PS50262"/>
    </source>
</evidence>
<dbReference type="GO" id="GO:0015026">
    <property type="term" value="F:coreceptor activity"/>
    <property type="evidence" value="ECO:0007669"/>
    <property type="project" value="InterPro"/>
</dbReference>
<reference evidence="15" key="2">
    <citation type="submission" date="2025-08" db="UniProtKB">
        <authorList>
            <consortium name="Ensembl"/>
        </authorList>
    </citation>
    <scope>IDENTIFICATION</scope>
</reference>
<dbReference type="PANTHER" id="PTHR10489:SF705">
    <property type="entry name" value="C-X-C CHEMOKINE RECEPTOR TYPE 6"/>
    <property type="match status" value="1"/>
</dbReference>
<dbReference type="GO" id="GO:0016493">
    <property type="term" value="F:C-C chemokine receptor activity"/>
    <property type="evidence" value="ECO:0007669"/>
    <property type="project" value="TreeGrafter"/>
</dbReference>
<dbReference type="InterPro" id="IPR000355">
    <property type="entry name" value="Chemokine_rcpt"/>
</dbReference>
<dbReference type="InterPro" id="IPR000276">
    <property type="entry name" value="GPCR_Rhodpsn"/>
</dbReference>
<comment type="similarity">
    <text evidence="12">Belongs to the G-protein coupled receptor 1 family.</text>
</comment>
<keyword evidence="4 12" id="KW-0812">Transmembrane</keyword>
<evidence type="ECO:0000256" key="9">
    <source>
        <dbReference type="ARBA" id="ARBA00023170"/>
    </source>
</evidence>
<evidence type="ECO:0000313" key="16">
    <source>
        <dbReference type="Proteomes" id="UP000429181"/>
    </source>
</evidence>
<feature type="transmembrane region" description="Helical" evidence="13">
    <location>
        <begin position="310"/>
        <end position="332"/>
    </location>
</feature>
<protein>
    <recommendedName>
        <fullName evidence="2">C-X-C chemokine receptor type 6</fullName>
    </recommendedName>
</protein>
<dbReference type="InterPro" id="IPR017452">
    <property type="entry name" value="GPCR_Rhodpsn_7TM"/>
</dbReference>
<feature type="transmembrane region" description="Helical" evidence="13">
    <location>
        <begin position="74"/>
        <end position="101"/>
    </location>
</feature>
<keyword evidence="8" id="KW-1015">Disulfide bond</keyword>
<evidence type="ECO:0000256" key="8">
    <source>
        <dbReference type="ARBA" id="ARBA00023157"/>
    </source>
</evidence>
<dbReference type="GO" id="GO:0009897">
    <property type="term" value="C:external side of plasma membrane"/>
    <property type="evidence" value="ECO:0007669"/>
    <property type="project" value="TreeGrafter"/>
</dbReference>
<comment type="subcellular location">
    <subcellularLocation>
        <location evidence="1">Cell membrane</location>
        <topology evidence="1">Multi-pass membrane protein</topology>
    </subcellularLocation>
</comment>
<feature type="transmembrane region" description="Helical" evidence="13">
    <location>
        <begin position="231"/>
        <end position="252"/>
    </location>
</feature>
<proteinExistence type="inferred from homology"/>
<evidence type="ECO:0000256" key="3">
    <source>
        <dbReference type="ARBA" id="ARBA00022475"/>
    </source>
</evidence>
<keyword evidence="7 13" id="KW-0472">Membrane</keyword>
<feature type="transmembrane region" description="Helical" evidence="13">
    <location>
        <begin position="273"/>
        <end position="290"/>
    </location>
</feature>
<dbReference type="CDD" id="cd15173">
    <property type="entry name" value="7tmA_CXCR6"/>
    <property type="match status" value="1"/>
</dbReference>
<dbReference type="Ensembl" id="ENSBIXT00005032380.1">
    <property type="protein sequence ID" value="ENSBIXP00005019489.1"/>
    <property type="gene ID" value="ENSBIXG00005022676.1"/>
</dbReference>
<keyword evidence="6 12" id="KW-0297">G-protein coupled receptor</keyword>
<reference evidence="15 16" key="1">
    <citation type="submission" date="2018-11" db="EMBL/GenBank/DDBJ databases">
        <title>Haplotype-resolved cattle genomes.</title>
        <authorList>
            <person name="Low W.Y."/>
            <person name="Tearle R."/>
            <person name="Bickhart D.M."/>
            <person name="Rosen B.D."/>
            <person name="Koren S."/>
            <person name="Rhie A."/>
            <person name="Hiendleder S."/>
            <person name="Phillippy A.M."/>
            <person name="Smith T.P.L."/>
            <person name="Williams J.L."/>
        </authorList>
    </citation>
    <scope>NUCLEOTIDE SEQUENCE [LARGE SCALE GENOMIC DNA]</scope>
</reference>
<dbReference type="GO" id="GO:0060326">
    <property type="term" value="P:cell chemotaxis"/>
    <property type="evidence" value="ECO:0007669"/>
    <property type="project" value="TreeGrafter"/>
</dbReference>
<feature type="transmembrane region" description="Helical" evidence="13">
    <location>
        <begin position="188"/>
        <end position="211"/>
    </location>
</feature>
<gene>
    <name evidence="15" type="primary">CXCR6</name>
</gene>
<evidence type="ECO:0000256" key="1">
    <source>
        <dbReference type="ARBA" id="ARBA00004651"/>
    </source>
</evidence>
<sequence>MNRPPGAGRTQLLLVSRPIKVDPPLRGILPWLSQFQGSSRTDDMAEYNYEDLGFFNGSNDSSQGHQDFLRFSKFFLPCMYVVVFTCGLVGNSLALVIYVFYQKLKSLTDVFLMNLPLADLVFVCTLPFWAYAGIHEWVFGNVMCKALLGIYTLNFYTSMLVLTCITVDRFVAVVRATKAYNQQAKRRAWGKAICSSIWVVSLLVSLPQIIYGNVLYHDKPFCGYHEAISTMVLAIQMTLGFFLPLLAMIVCYSVIIKTLLQARGFRKHKSLKIIFLVVAVFLLTQTPFNLVKLIRSTSWEYHTMTSFDYAITVTEAIAYLRACLNPVLYAFVGLKFRKNFWKLVKDAGCLPYLGVSGQHMYSEDTSRSASASHNVEATSMFHL</sequence>
<dbReference type="FunFam" id="1.20.1070.10:FF:000035">
    <property type="entry name" value="C-C chemokine receptor type 6"/>
    <property type="match status" value="1"/>
</dbReference>
<feature type="domain" description="G-protein coupled receptors family 1 profile" evidence="14">
    <location>
        <begin position="90"/>
        <end position="329"/>
    </location>
</feature>
<dbReference type="PROSITE" id="PS00237">
    <property type="entry name" value="G_PROTEIN_RECEP_F1_1"/>
    <property type="match status" value="1"/>
</dbReference>
<evidence type="ECO:0000256" key="6">
    <source>
        <dbReference type="ARBA" id="ARBA00023040"/>
    </source>
</evidence>
<keyword evidence="3" id="KW-1003">Cell membrane</keyword>
<dbReference type="InterPro" id="IPR002235">
    <property type="entry name" value="Chemokine_CXCR6"/>
</dbReference>
<dbReference type="GO" id="GO:0019722">
    <property type="term" value="P:calcium-mediated signaling"/>
    <property type="evidence" value="ECO:0007669"/>
    <property type="project" value="TreeGrafter"/>
</dbReference>
<dbReference type="GO" id="GO:0016494">
    <property type="term" value="F:C-X-C chemokine receptor activity"/>
    <property type="evidence" value="ECO:0007669"/>
    <property type="project" value="InterPro"/>
</dbReference>
<dbReference type="Pfam" id="PF00001">
    <property type="entry name" value="7tm_1"/>
    <property type="match status" value="1"/>
</dbReference>
<dbReference type="GeneTree" id="ENSGT01030000234667"/>
<dbReference type="GO" id="GO:0006955">
    <property type="term" value="P:immune response"/>
    <property type="evidence" value="ECO:0007669"/>
    <property type="project" value="TreeGrafter"/>
</dbReference>
<dbReference type="PANTHER" id="PTHR10489">
    <property type="entry name" value="CELL ADHESION MOLECULE"/>
    <property type="match status" value="1"/>
</dbReference>
<accession>A0A4W2GLY4</accession>
<dbReference type="GO" id="GO:0019957">
    <property type="term" value="F:C-C chemokine binding"/>
    <property type="evidence" value="ECO:0007669"/>
    <property type="project" value="TreeGrafter"/>
</dbReference>
<name>A0A4W2GLY4_BOBOX</name>
<dbReference type="GO" id="GO:0006954">
    <property type="term" value="P:inflammatory response"/>
    <property type="evidence" value="ECO:0007669"/>
    <property type="project" value="InterPro"/>
</dbReference>
<dbReference type="SUPFAM" id="SSF81321">
    <property type="entry name" value="Family A G protein-coupled receptor-like"/>
    <property type="match status" value="1"/>
</dbReference>
<evidence type="ECO:0000256" key="2">
    <source>
        <dbReference type="ARBA" id="ARBA00019717"/>
    </source>
</evidence>